<organism evidence="3 4">
    <name type="scientific">Sesamum alatum</name>
    <dbReference type="NCBI Taxonomy" id="300844"/>
    <lineage>
        <taxon>Eukaryota</taxon>
        <taxon>Viridiplantae</taxon>
        <taxon>Streptophyta</taxon>
        <taxon>Embryophyta</taxon>
        <taxon>Tracheophyta</taxon>
        <taxon>Spermatophyta</taxon>
        <taxon>Magnoliopsida</taxon>
        <taxon>eudicotyledons</taxon>
        <taxon>Gunneridae</taxon>
        <taxon>Pentapetalae</taxon>
        <taxon>asterids</taxon>
        <taxon>lamiids</taxon>
        <taxon>Lamiales</taxon>
        <taxon>Pedaliaceae</taxon>
        <taxon>Sesamum</taxon>
    </lineage>
</organism>
<comment type="caution">
    <text evidence="3">The sequence shown here is derived from an EMBL/GenBank/DDBJ whole genome shotgun (WGS) entry which is preliminary data.</text>
</comment>
<keyword evidence="4" id="KW-1185">Reference proteome</keyword>
<feature type="transmembrane region" description="Helical" evidence="2">
    <location>
        <begin position="395"/>
        <end position="416"/>
    </location>
</feature>
<feature type="transmembrane region" description="Helical" evidence="2">
    <location>
        <begin position="148"/>
        <end position="166"/>
    </location>
</feature>
<dbReference type="EMBL" id="JACGWO010000002">
    <property type="protein sequence ID" value="KAK4436121.1"/>
    <property type="molecule type" value="Genomic_DNA"/>
</dbReference>
<dbReference type="PANTHER" id="PTHR37254:SF1">
    <property type="entry name" value="OS01G0100500 PROTEIN"/>
    <property type="match status" value="1"/>
</dbReference>
<evidence type="ECO:0000256" key="1">
    <source>
        <dbReference type="SAM" id="MobiDB-lite"/>
    </source>
</evidence>
<evidence type="ECO:0000313" key="3">
    <source>
        <dbReference type="EMBL" id="KAK4436121.1"/>
    </source>
</evidence>
<name>A0AAE1YTX2_9LAMI</name>
<evidence type="ECO:0000313" key="4">
    <source>
        <dbReference type="Proteomes" id="UP001293254"/>
    </source>
</evidence>
<dbReference type="AlphaFoldDB" id="A0AAE1YTX2"/>
<dbReference type="PROSITE" id="PS51257">
    <property type="entry name" value="PROKAR_LIPOPROTEIN"/>
    <property type="match status" value="1"/>
</dbReference>
<protein>
    <submittedName>
        <fullName evidence="3">Uncharacterized protein</fullName>
    </submittedName>
</protein>
<feature type="transmembrane region" description="Helical" evidence="2">
    <location>
        <begin position="77"/>
        <end position="99"/>
    </location>
</feature>
<proteinExistence type="predicted"/>
<dbReference type="Proteomes" id="UP001293254">
    <property type="component" value="Unassembled WGS sequence"/>
</dbReference>
<keyword evidence="2" id="KW-0812">Transmembrane</keyword>
<keyword evidence="2" id="KW-0472">Membrane</keyword>
<dbReference type="PANTHER" id="PTHR37254">
    <property type="entry name" value="OS01G0100500 PROTEIN"/>
    <property type="match status" value="1"/>
</dbReference>
<gene>
    <name evidence="3" type="ORF">Salat_0775800</name>
</gene>
<sequence>MQAAVRCPSHAFLYNGTLCACNPGYVYNFSSNSCGLFAAPGPPVQLSSGVDYDSTLAFPETIFAFDSIKKFTQSQAVFLEATLVMLLCWLGFCFFLRFVPLGSDGRSPWFKIRWWISRLDVSFATRHWLEDQNPVVKRKTELGGTFSIASWILFIGLFAALLYQIISKRSVEVHNVRATNAPDLASFLNDFEFNITTVSSMSCAQLRGLGTLVKGDPAFNDRRTVPLSTFVNYSCLNTTAGPTITLQCNNCQLIRDFAYVSWQFIDIPNNPAIAAGFQFNLTAKSHGKRKHLSFVTGTLKNASDVDDKPITFRGVVPNILKFNLFPRLYRNLHDLKLIQPLFHEFLPGSYFGEVSQLRASLENSRDGMINTTLCVNLLSSYIVEIDNQNILGPVSFLADLGGLYCISIGIFFYFLVQCEYRIKRLRKEDSIMRKIRNRRKALERWEKLRKYVRYTWGSCSLEDPKSEPSEACCTGVMKKSLHQTGSSNRRRLQKRTDSINFSEKVNLPNEKIAVPAHGCNQEVQGLASSQEDPLRGNVEQQRHESSLSSNGGSVCHNKGFLPADIANLPPLPSCEFGDTSEISMIDFQRNLQNLYEYNVMLREKLISVLSNGPCHSESAFHFDESNLLVTIFQMKSIGVTEGLCNFQNVWSGSSSNGKLWPKIRETVMPPTPIVYLVSA</sequence>
<keyword evidence="2" id="KW-1133">Transmembrane helix</keyword>
<feature type="region of interest" description="Disordered" evidence="1">
    <location>
        <begin position="526"/>
        <end position="551"/>
    </location>
</feature>
<reference evidence="3" key="1">
    <citation type="submission" date="2020-06" db="EMBL/GenBank/DDBJ databases">
        <authorList>
            <person name="Li T."/>
            <person name="Hu X."/>
            <person name="Zhang T."/>
            <person name="Song X."/>
            <person name="Zhang H."/>
            <person name="Dai N."/>
            <person name="Sheng W."/>
            <person name="Hou X."/>
            <person name="Wei L."/>
        </authorList>
    </citation>
    <scope>NUCLEOTIDE SEQUENCE</scope>
    <source>
        <strain evidence="3">3651</strain>
        <tissue evidence="3">Leaf</tissue>
    </source>
</reference>
<evidence type="ECO:0000256" key="2">
    <source>
        <dbReference type="SAM" id="Phobius"/>
    </source>
</evidence>
<accession>A0AAE1YTX2</accession>
<reference evidence="3" key="2">
    <citation type="journal article" date="2024" name="Plant">
        <title>Genomic evolution and insights into agronomic trait innovations of Sesamum species.</title>
        <authorList>
            <person name="Miao H."/>
            <person name="Wang L."/>
            <person name="Qu L."/>
            <person name="Liu H."/>
            <person name="Sun Y."/>
            <person name="Le M."/>
            <person name="Wang Q."/>
            <person name="Wei S."/>
            <person name="Zheng Y."/>
            <person name="Lin W."/>
            <person name="Duan Y."/>
            <person name="Cao H."/>
            <person name="Xiong S."/>
            <person name="Wang X."/>
            <person name="Wei L."/>
            <person name="Li C."/>
            <person name="Ma Q."/>
            <person name="Ju M."/>
            <person name="Zhao R."/>
            <person name="Li G."/>
            <person name="Mu C."/>
            <person name="Tian Q."/>
            <person name="Mei H."/>
            <person name="Zhang T."/>
            <person name="Gao T."/>
            <person name="Zhang H."/>
        </authorList>
    </citation>
    <scope>NUCLEOTIDE SEQUENCE</scope>
    <source>
        <strain evidence="3">3651</strain>
    </source>
</reference>